<dbReference type="PANTHER" id="PTHR24321:SF8">
    <property type="entry name" value="ESTRADIOL 17-BETA-DEHYDROGENASE 8-RELATED"/>
    <property type="match status" value="1"/>
</dbReference>
<dbReference type="PRINTS" id="PR00080">
    <property type="entry name" value="SDRFAMILY"/>
</dbReference>
<dbReference type="OrthoDB" id="9785520at2"/>
<evidence type="ECO:0000313" key="3">
    <source>
        <dbReference type="EMBL" id="VXD18192.1"/>
    </source>
</evidence>
<keyword evidence="2" id="KW-0560">Oxidoreductase</keyword>
<dbReference type="CDD" id="cd05233">
    <property type="entry name" value="SDR_c"/>
    <property type="match status" value="1"/>
</dbReference>
<reference evidence="3" key="1">
    <citation type="submission" date="2019-10" db="EMBL/GenBank/DDBJ databases">
        <authorList>
            <consortium name="Genoscope - CEA"/>
            <person name="William W."/>
        </authorList>
    </citation>
    <scope>NUCLEOTIDE SEQUENCE [LARGE SCALE GENOMIC DNA]</scope>
    <source>
        <strain evidence="3">BBR_PRJEB10992</strain>
    </source>
</reference>
<dbReference type="InterPro" id="IPR002347">
    <property type="entry name" value="SDR_fam"/>
</dbReference>
<dbReference type="FunFam" id="3.40.50.720:FF:000084">
    <property type="entry name" value="Short-chain dehydrogenase reductase"/>
    <property type="match status" value="1"/>
</dbReference>
<dbReference type="SUPFAM" id="SSF51735">
    <property type="entry name" value="NAD(P)-binding Rossmann-fold domains"/>
    <property type="match status" value="1"/>
</dbReference>
<evidence type="ECO:0000256" key="1">
    <source>
        <dbReference type="ARBA" id="ARBA00006484"/>
    </source>
</evidence>
<comment type="similarity">
    <text evidence="1">Belongs to the short-chain dehydrogenases/reductases (SDR) family.</text>
</comment>
<dbReference type="InterPro" id="IPR036291">
    <property type="entry name" value="NAD(P)-bd_dom_sf"/>
</dbReference>
<dbReference type="PANTHER" id="PTHR24321">
    <property type="entry name" value="DEHYDROGENASES, SHORT CHAIN"/>
    <property type="match status" value="1"/>
</dbReference>
<accession>A0A7Z9DYC0</accession>
<dbReference type="AlphaFoldDB" id="A0A7Z9DYC0"/>
<organism evidence="3 4">
    <name type="scientific">Planktothrix serta PCC 8927</name>
    <dbReference type="NCBI Taxonomy" id="671068"/>
    <lineage>
        <taxon>Bacteria</taxon>
        <taxon>Bacillati</taxon>
        <taxon>Cyanobacteriota</taxon>
        <taxon>Cyanophyceae</taxon>
        <taxon>Oscillatoriophycideae</taxon>
        <taxon>Oscillatoriales</taxon>
        <taxon>Microcoleaceae</taxon>
        <taxon>Planktothrix</taxon>
    </lineage>
</organism>
<dbReference type="Pfam" id="PF13561">
    <property type="entry name" value="adh_short_C2"/>
    <property type="match status" value="1"/>
</dbReference>
<name>A0A7Z9DYC0_9CYAN</name>
<proteinExistence type="inferred from homology"/>
<evidence type="ECO:0000256" key="2">
    <source>
        <dbReference type="ARBA" id="ARBA00023002"/>
    </source>
</evidence>
<dbReference type="GO" id="GO:0016491">
    <property type="term" value="F:oxidoreductase activity"/>
    <property type="evidence" value="ECO:0007669"/>
    <property type="project" value="UniProtKB-KW"/>
</dbReference>
<evidence type="ECO:0000313" key="4">
    <source>
        <dbReference type="Proteomes" id="UP000184550"/>
    </source>
</evidence>
<dbReference type="Proteomes" id="UP000184550">
    <property type="component" value="Unassembled WGS sequence"/>
</dbReference>
<dbReference type="EMBL" id="CZCU02000136">
    <property type="protein sequence ID" value="VXD18192.1"/>
    <property type="molecule type" value="Genomic_DNA"/>
</dbReference>
<comment type="caution">
    <text evidence="3">The sequence shown here is derived from an EMBL/GenBank/DDBJ whole genome shotgun (WGS) entry which is preliminary data.</text>
</comment>
<dbReference type="RefSeq" id="WP_083621789.1">
    <property type="nucleotide sequence ID" value="NZ_LR734869.1"/>
</dbReference>
<dbReference type="Gene3D" id="3.40.50.720">
    <property type="entry name" value="NAD(P)-binding Rossmann-like Domain"/>
    <property type="match status" value="1"/>
</dbReference>
<sequence>MLLKDKVAVITGAGSGIGQATALLLAKEGAKVATLDRTPEKGQKTVDQIKQAGGEAMTTKADISYPEQVQQSMDKIAKTWGKIDIVFANAGINGVWAPLEELSPEEWKTTISINLDGTFYTLKYALPYLKKQGGSVVITSSVNGTRMFSNSGASAYASTKAAQVAFAKMTALELAKYKIRVNVICPGAITTEIDHNTQREYLEKAQEPVEFPEGKIPLTDGKPGTSKQVAQLVLFLVSDASSHITGTEVWIDGGQSLLQG</sequence>
<gene>
    <name evidence="3" type="ORF">PL8927_600303</name>
</gene>
<keyword evidence="4" id="KW-1185">Reference proteome</keyword>
<protein>
    <submittedName>
        <fullName evidence="3">Short-chain dehydrogenase/reductase SDR</fullName>
    </submittedName>
</protein>
<dbReference type="PRINTS" id="PR00081">
    <property type="entry name" value="GDHRDH"/>
</dbReference>
<dbReference type="NCBIfam" id="NF004203">
    <property type="entry name" value="PRK05653.2-4"/>
    <property type="match status" value="1"/>
</dbReference>